<accession>A0A1U7HX38</accession>
<keyword evidence="2" id="KW-1185">Reference proteome</keyword>
<dbReference type="EMBL" id="MRCC01000004">
    <property type="protein sequence ID" value="OKH28164.1"/>
    <property type="molecule type" value="Genomic_DNA"/>
</dbReference>
<evidence type="ECO:0000313" key="2">
    <source>
        <dbReference type="Proteomes" id="UP000185984"/>
    </source>
</evidence>
<proteinExistence type="predicted"/>
<comment type="caution">
    <text evidence="1">The sequence shown here is derived from an EMBL/GenBank/DDBJ whole genome shotgun (WGS) entry which is preliminary data.</text>
</comment>
<protein>
    <submittedName>
        <fullName evidence="1">Uncharacterized protein</fullName>
    </submittedName>
</protein>
<dbReference type="RefSeq" id="WP_073548617.1">
    <property type="nucleotide sequence ID" value="NZ_CAWMVK010000034.1"/>
</dbReference>
<dbReference type="STRING" id="247279.NIES1031_06240"/>
<organism evidence="1 2">
    <name type="scientific">Chroogloeocystis siderophila 5.2 s.c.1</name>
    <dbReference type="NCBI Taxonomy" id="247279"/>
    <lineage>
        <taxon>Bacteria</taxon>
        <taxon>Bacillati</taxon>
        <taxon>Cyanobacteriota</taxon>
        <taxon>Cyanophyceae</taxon>
        <taxon>Oscillatoriophycideae</taxon>
        <taxon>Chroococcales</taxon>
        <taxon>Chroococcaceae</taxon>
        <taxon>Chroogloeocystis</taxon>
    </lineage>
</organism>
<reference evidence="1 2" key="1">
    <citation type="submission" date="2016-11" db="EMBL/GenBank/DDBJ databases">
        <title>Draft Genome Sequences of Nine Cyanobacterial Strains from Diverse Habitats.</title>
        <authorList>
            <person name="Zhu T."/>
            <person name="Hou S."/>
            <person name="Lu X."/>
            <person name="Hess W.R."/>
        </authorList>
    </citation>
    <scope>NUCLEOTIDE SEQUENCE [LARGE SCALE GENOMIC DNA]</scope>
    <source>
        <strain evidence="1 2">5.2 s.c.1</strain>
    </source>
</reference>
<gene>
    <name evidence="1" type="ORF">NIES1031_06240</name>
</gene>
<dbReference type="AlphaFoldDB" id="A0A1U7HX38"/>
<evidence type="ECO:0000313" key="1">
    <source>
        <dbReference type="EMBL" id="OKH28164.1"/>
    </source>
</evidence>
<sequence length="99" mass="11359">MECACLDLSQTILSKLLQSFEEITAPQQAYDALQLCQRLRTQLKIFVAYFLCNPLHYSHAHGNKSRYSCYQVRPSGTVEANAINPQRVFLQLVVSCFTW</sequence>
<name>A0A1U7HX38_9CHRO</name>
<dbReference type="Proteomes" id="UP000185984">
    <property type="component" value="Unassembled WGS sequence"/>
</dbReference>